<protein>
    <submittedName>
        <fullName evidence="9">Hydrophobe/amphiphile efflux-3 (HAE3) family transporter</fullName>
    </submittedName>
</protein>
<evidence type="ECO:0000313" key="10">
    <source>
        <dbReference type="Proteomes" id="UP001375370"/>
    </source>
</evidence>
<evidence type="ECO:0000256" key="2">
    <source>
        <dbReference type="ARBA" id="ARBA00010157"/>
    </source>
</evidence>
<evidence type="ECO:0000256" key="3">
    <source>
        <dbReference type="ARBA" id="ARBA00022475"/>
    </source>
</evidence>
<organism evidence="9 10">
    <name type="scientific">Candidatus Dehalogenimonas loeffleri</name>
    <dbReference type="NCBI Taxonomy" id="3127115"/>
    <lineage>
        <taxon>Bacteria</taxon>
        <taxon>Bacillati</taxon>
        <taxon>Chloroflexota</taxon>
        <taxon>Dehalococcoidia</taxon>
        <taxon>Dehalococcoidales</taxon>
        <taxon>Dehalococcoidaceae</taxon>
        <taxon>Dehalogenimonas</taxon>
    </lineage>
</organism>
<feature type="transmembrane region" description="Helical" evidence="7">
    <location>
        <begin position="600"/>
        <end position="618"/>
    </location>
</feature>
<feature type="transmembrane region" description="Helical" evidence="7">
    <location>
        <begin position="625"/>
        <end position="646"/>
    </location>
</feature>
<feature type="transmembrane region" description="Helical" evidence="7">
    <location>
        <begin position="319"/>
        <end position="338"/>
    </location>
</feature>
<evidence type="ECO:0000259" key="8">
    <source>
        <dbReference type="PROSITE" id="PS50156"/>
    </source>
</evidence>
<dbReference type="InterPro" id="IPR050545">
    <property type="entry name" value="Mycobact_MmpL"/>
</dbReference>
<dbReference type="Proteomes" id="UP001375370">
    <property type="component" value="Chromosome"/>
</dbReference>
<feature type="domain" description="SSD" evidence="8">
    <location>
        <begin position="249"/>
        <end position="369"/>
    </location>
</feature>
<keyword evidence="6 7" id="KW-0472">Membrane</keyword>
<feature type="transmembrane region" description="Helical" evidence="7">
    <location>
        <begin position="697"/>
        <end position="717"/>
    </location>
</feature>
<sequence length="770" mass="83509">MEQFFRKLGMFIESKRLLVIALSVILLIAALFGTSQLKLATGVETYLSTDSQAYQDYTRFNQHFGSNIVVVLVTGNDLTQLLQPANIAAMESIENQMGLNPNVVSALGPTFFIKQAVAQQTGSPDLPLDPAILQSIVVDPQSGQITPFFIRVLPDAQHALIAITLAGDLSIAEQNLVAGEIEKLVGDAGFSGVETVVTGMPVVLSQIEDMMSSSLLNMLLVSTLLMLVILSLVFSVRGLFVWRWLPLGIVLIGIIYTFGTMGVLGVPITMVTMAAFPIIIGLGVDYAIQFHNRYDEEARRGETVAEAIVDSITHIGPTIGIAIIAASLGFAALFFSPVPMVRDFGLLLIIGVVATYLAAIFLLMGILYMHDRRKVNQASKNGGMIKTKAEKAGFVERGLGKLAPWVIKNPAIIIPLALVLTISGLISDSKIATETEETNFISQDVPALKNLMALGEIAGGVSSVNILIESSNTTDPTVLAWMVQLEQRIALEQSDFITDTASIADLVLQATGGIMPESSEQVKQILAQLPVPIKRNLINDDYSAANLVINIEQVELVRIQEVRNQLAGYIVNPPGDVNVFLTGTPIIAIELFNALTEGRIQMTLIGVGLIFLVLFILFKFNLLRALLAVLPIGLILGWSSGIMYLFEIKYTPLTATLGALIMGIGVEFTILLMMRYYEERRKGEGPEEAMTTAMTKIGRAIIASGLTVIGGFGALLIAKDFLILRDFGIVTMINVFFALVSTLFVLPALIVWVDSRREKKQRLAVKSGRK</sequence>
<dbReference type="InterPro" id="IPR004869">
    <property type="entry name" value="MMPL_dom"/>
</dbReference>
<dbReference type="RefSeq" id="WP_338736936.1">
    <property type="nucleotide sequence ID" value="NZ_CP146612.1"/>
</dbReference>
<evidence type="ECO:0000256" key="5">
    <source>
        <dbReference type="ARBA" id="ARBA00022989"/>
    </source>
</evidence>
<feature type="transmembrane region" description="Helical" evidence="7">
    <location>
        <begin position="241"/>
        <end position="258"/>
    </location>
</feature>
<dbReference type="EMBL" id="CP146612">
    <property type="protein sequence ID" value="WWX24815.1"/>
    <property type="molecule type" value="Genomic_DNA"/>
</dbReference>
<gene>
    <name evidence="9" type="ORF">V8247_06000</name>
</gene>
<feature type="transmembrane region" description="Helical" evidence="7">
    <location>
        <begin position="729"/>
        <end position="753"/>
    </location>
</feature>
<dbReference type="PANTHER" id="PTHR33406:SF6">
    <property type="entry name" value="MEMBRANE PROTEIN YDGH-RELATED"/>
    <property type="match status" value="1"/>
</dbReference>
<dbReference type="NCBIfam" id="TIGR00921">
    <property type="entry name" value="2A067"/>
    <property type="match status" value="1"/>
</dbReference>
<comment type="similarity">
    <text evidence="2">Belongs to the resistance-nodulation-cell division (RND) (TC 2.A.6) family. MmpL subfamily.</text>
</comment>
<evidence type="ECO:0000256" key="7">
    <source>
        <dbReference type="SAM" id="Phobius"/>
    </source>
</evidence>
<evidence type="ECO:0000256" key="6">
    <source>
        <dbReference type="ARBA" id="ARBA00023136"/>
    </source>
</evidence>
<keyword evidence="3" id="KW-1003">Cell membrane</keyword>
<accession>A0ABZ2J1L8</accession>
<proteinExistence type="inferred from homology"/>
<keyword evidence="10" id="KW-1185">Reference proteome</keyword>
<dbReference type="InterPro" id="IPR000731">
    <property type="entry name" value="SSD"/>
</dbReference>
<feature type="transmembrane region" description="Helical" evidence="7">
    <location>
        <begin position="344"/>
        <end position="369"/>
    </location>
</feature>
<feature type="transmembrane region" description="Helical" evidence="7">
    <location>
        <begin position="215"/>
        <end position="234"/>
    </location>
</feature>
<evidence type="ECO:0000256" key="1">
    <source>
        <dbReference type="ARBA" id="ARBA00004651"/>
    </source>
</evidence>
<keyword evidence="5 7" id="KW-1133">Transmembrane helix</keyword>
<dbReference type="Pfam" id="PF03176">
    <property type="entry name" value="MMPL"/>
    <property type="match status" value="2"/>
</dbReference>
<keyword evidence="4 7" id="KW-0812">Transmembrane</keyword>
<reference evidence="9 10" key="1">
    <citation type="submission" date="2024-03" db="EMBL/GenBank/DDBJ databases">
        <title>A Dehalogenimonas Isolated from Estuarine Sediments Dihaloeliminates Chlorinated Alkanes.</title>
        <authorList>
            <person name="Yang Y."/>
            <person name="Wang H."/>
        </authorList>
    </citation>
    <scope>NUCLEOTIDE SEQUENCE [LARGE SCALE GENOMIC DNA]</scope>
    <source>
        <strain evidence="9 10">W</strain>
    </source>
</reference>
<evidence type="ECO:0000256" key="4">
    <source>
        <dbReference type="ARBA" id="ARBA00022692"/>
    </source>
</evidence>
<name>A0ABZ2J1L8_9CHLR</name>
<dbReference type="PROSITE" id="PS50156">
    <property type="entry name" value="SSD"/>
    <property type="match status" value="2"/>
</dbReference>
<comment type="subcellular location">
    <subcellularLocation>
        <location evidence="1">Cell membrane</location>
        <topology evidence="1">Multi-pass membrane protein</topology>
    </subcellularLocation>
</comment>
<dbReference type="PANTHER" id="PTHR33406">
    <property type="entry name" value="MEMBRANE PROTEIN MJ1562-RELATED"/>
    <property type="match status" value="1"/>
</dbReference>
<feature type="transmembrane region" description="Helical" evidence="7">
    <location>
        <begin position="652"/>
        <end position="677"/>
    </location>
</feature>
<evidence type="ECO:0000313" key="9">
    <source>
        <dbReference type="EMBL" id="WWX24815.1"/>
    </source>
</evidence>
<dbReference type="SUPFAM" id="SSF82866">
    <property type="entry name" value="Multidrug efflux transporter AcrB transmembrane domain"/>
    <property type="match status" value="2"/>
</dbReference>
<feature type="domain" description="SSD" evidence="8">
    <location>
        <begin position="625"/>
        <end position="752"/>
    </location>
</feature>
<feature type="transmembrane region" description="Helical" evidence="7">
    <location>
        <begin position="264"/>
        <end position="284"/>
    </location>
</feature>
<dbReference type="Gene3D" id="1.20.1640.10">
    <property type="entry name" value="Multidrug efflux transporter AcrB transmembrane domain"/>
    <property type="match status" value="2"/>
</dbReference>